<evidence type="ECO:0000256" key="6">
    <source>
        <dbReference type="ARBA" id="ARBA00022525"/>
    </source>
</evidence>
<dbReference type="Pfam" id="PF00734">
    <property type="entry name" value="CBM_1"/>
    <property type="match status" value="1"/>
</dbReference>
<evidence type="ECO:0000256" key="8">
    <source>
        <dbReference type="ARBA" id="ARBA00022729"/>
    </source>
</evidence>
<evidence type="ECO:0000256" key="15">
    <source>
        <dbReference type="SAM" id="SignalP"/>
    </source>
</evidence>
<dbReference type="GO" id="GO:0005576">
    <property type="term" value="C:extracellular region"/>
    <property type="evidence" value="ECO:0007669"/>
    <property type="project" value="UniProtKB-SubCell"/>
</dbReference>
<dbReference type="PANTHER" id="PTHR46828:SF4">
    <property type="entry name" value="ENDO-1,4-BETA-XYLANASE"/>
    <property type="match status" value="1"/>
</dbReference>
<protein>
    <recommendedName>
        <fullName evidence="5 13">endo-1,4-beta-xylanase</fullName>
        <ecNumber evidence="5 13">3.2.1.8</ecNumber>
    </recommendedName>
</protein>
<dbReference type="PROSITE" id="PS00776">
    <property type="entry name" value="GH11_1"/>
    <property type="match status" value="1"/>
</dbReference>
<organism evidence="18">
    <name type="scientific">uncultured eukaryote</name>
    <dbReference type="NCBI Taxonomy" id="100272"/>
    <lineage>
        <taxon>Eukaryota</taxon>
        <taxon>environmental samples</taxon>
    </lineage>
</organism>
<dbReference type="InterPro" id="IPR013319">
    <property type="entry name" value="GH11/12"/>
</dbReference>
<keyword evidence="9 13" id="KW-0378">Hydrolase</keyword>
<feature type="chain" id="PRO_5002056242" description="endo-1,4-beta-xylanase" evidence="15">
    <location>
        <begin position="20"/>
        <end position="287"/>
    </location>
</feature>
<dbReference type="PROSITE" id="PS00562">
    <property type="entry name" value="CBM1_1"/>
    <property type="match status" value="1"/>
</dbReference>
<feature type="active site" description="Proton donor" evidence="13">
    <location>
        <position position="208"/>
    </location>
</feature>
<evidence type="ECO:0000259" key="16">
    <source>
        <dbReference type="PROSITE" id="PS51164"/>
    </source>
</evidence>
<evidence type="ECO:0000256" key="1">
    <source>
        <dbReference type="ARBA" id="ARBA00000681"/>
    </source>
</evidence>
<dbReference type="UniPathway" id="UPA00114"/>
<dbReference type="Gene3D" id="2.60.120.180">
    <property type="match status" value="1"/>
</dbReference>
<feature type="domain" description="CBM1" evidence="16">
    <location>
        <begin position="251"/>
        <end position="286"/>
    </location>
</feature>
<sequence>MAGFSSLLIAFATLAAVSASENATYPNLFKRQSITSSTTGTSGGYYFSFYNSAGDVTYTNDDGGEYSVTWTSGSGNFVAGKGWNPGSAQDVTFTADYQPDGNSYLSVYGWTTDPLVEYYIMEDFGTYNPASSLTYKGSLTSDGSSYDVYEGQRVNEPSIDGTATFNQYWSIRADSRTSGTVTTANHFNAWASLGMQMGAFNYQILSTEGYESSGTSTVTVGSGGSSSGGGGGGGTTTTSAPSGGSTGSSGSCSALYGQCGGTGWAGATCCSSGTCQESNSYYSQCLD</sequence>
<feature type="compositionally biased region" description="Low complexity" evidence="14">
    <location>
        <begin position="236"/>
        <end position="245"/>
    </location>
</feature>
<dbReference type="InterPro" id="IPR013320">
    <property type="entry name" value="ConA-like_dom_sf"/>
</dbReference>
<dbReference type="GO" id="GO:0031176">
    <property type="term" value="F:endo-1,4-beta-xylanase activity"/>
    <property type="evidence" value="ECO:0007669"/>
    <property type="project" value="UniProtKB-UniRule"/>
</dbReference>
<feature type="domain" description="GH11" evidence="17">
    <location>
        <begin position="33"/>
        <end position="221"/>
    </location>
</feature>
<evidence type="ECO:0000256" key="13">
    <source>
        <dbReference type="PROSITE-ProRule" id="PRU01097"/>
    </source>
</evidence>
<evidence type="ECO:0000256" key="3">
    <source>
        <dbReference type="ARBA" id="ARBA00004851"/>
    </source>
</evidence>
<dbReference type="SMART" id="SM00236">
    <property type="entry name" value="fCBD"/>
    <property type="match status" value="1"/>
</dbReference>
<evidence type="ECO:0000259" key="17">
    <source>
        <dbReference type="PROSITE" id="PS51761"/>
    </source>
</evidence>
<dbReference type="GO" id="GO:0045493">
    <property type="term" value="P:xylan catabolic process"/>
    <property type="evidence" value="ECO:0007669"/>
    <property type="project" value="UniProtKB-UniRule"/>
</dbReference>
<evidence type="ECO:0000256" key="2">
    <source>
        <dbReference type="ARBA" id="ARBA00004613"/>
    </source>
</evidence>
<dbReference type="EMBL" id="LK932053">
    <property type="protein sequence ID" value="CDS82509.1"/>
    <property type="molecule type" value="mRNA"/>
</dbReference>
<dbReference type="PANTHER" id="PTHR46828">
    <property type="entry name" value="ENDO-1,4-BETA-XYLANASE A-RELATED"/>
    <property type="match status" value="1"/>
</dbReference>
<comment type="pathway">
    <text evidence="3 13">Glycan degradation; xylan degradation.</text>
</comment>
<comment type="similarity">
    <text evidence="4 13">Belongs to the glycosyl hydrolase 11 (cellulase G) family.</text>
</comment>
<feature type="active site" description="Nucleophile" evidence="13">
    <location>
        <position position="117"/>
    </location>
</feature>
<evidence type="ECO:0000256" key="4">
    <source>
        <dbReference type="ARBA" id="ARBA00007792"/>
    </source>
</evidence>
<gene>
    <name evidence="18" type="primary">GH11</name>
</gene>
<dbReference type="AlphaFoldDB" id="A0A0A8LF16"/>
<dbReference type="Pfam" id="PF00457">
    <property type="entry name" value="Glyco_hydro_11"/>
    <property type="match status" value="1"/>
</dbReference>
<feature type="signal peptide" evidence="15">
    <location>
        <begin position="1"/>
        <end position="19"/>
    </location>
</feature>
<dbReference type="InterPro" id="IPR000254">
    <property type="entry name" value="CBD"/>
</dbReference>
<proteinExistence type="evidence at transcript level"/>
<dbReference type="PROSITE" id="PS51164">
    <property type="entry name" value="CBM1_2"/>
    <property type="match status" value="1"/>
</dbReference>
<keyword evidence="12 13" id="KW-0624">Polysaccharide degradation</keyword>
<evidence type="ECO:0000256" key="14">
    <source>
        <dbReference type="SAM" id="MobiDB-lite"/>
    </source>
</evidence>
<dbReference type="SUPFAM" id="SSF57180">
    <property type="entry name" value="Cellulose-binding domain"/>
    <property type="match status" value="1"/>
</dbReference>
<evidence type="ECO:0000256" key="11">
    <source>
        <dbReference type="ARBA" id="ARBA00023295"/>
    </source>
</evidence>
<keyword evidence="10 13" id="KW-0119">Carbohydrate metabolism</keyword>
<evidence type="ECO:0000313" key="18">
    <source>
        <dbReference type="EMBL" id="CDS82509.1"/>
    </source>
</evidence>
<evidence type="ECO:0000256" key="12">
    <source>
        <dbReference type="ARBA" id="ARBA00023326"/>
    </source>
</evidence>
<evidence type="ECO:0000256" key="9">
    <source>
        <dbReference type="ARBA" id="ARBA00022801"/>
    </source>
</evidence>
<accession>A0A0A8LF16</accession>
<keyword evidence="11 13" id="KW-0326">Glycosidase</keyword>
<evidence type="ECO:0000256" key="10">
    <source>
        <dbReference type="ARBA" id="ARBA00023277"/>
    </source>
</evidence>
<keyword evidence="8 15" id="KW-0732">Signal</keyword>
<dbReference type="FunFam" id="2.60.120.180:FF:000001">
    <property type="entry name" value="Endo-1,4-beta-xylanase"/>
    <property type="match status" value="1"/>
</dbReference>
<dbReference type="InterPro" id="IPR001137">
    <property type="entry name" value="Glyco_hydro_11"/>
</dbReference>
<comment type="subcellular location">
    <subcellularLocation>
        <location evidence="2">Secreted</location>
    </subcellularLocation>
</comment>
<dbReference type="EC" id="3.2.1.8" evidence="5 13"/>
<dbReference type="InterPro" id="IPR018208">
    <property type="entry name" value="GH11_AS_1"/>
</dbReference>
<dbReference type="GO" id="GO:0030248">
    <property type="term" value="F:cellulose binding"/>
    <property type="evidence" value="ECO:0007669"/>
    <property type="project" value="InterPro"/>
</dbReference>
<dbReference type="InterPro" id="IPR035971">
    <property type="entry name" value="CBD_sf"/>
</dbReference>
<comment type="catalytic activity">
    <reaction evidence="1 13">
        <text>Endohydrolysis of (1-&gt;4)-beta-D-xylosidic linkages in xylans.</text>
        <dbReference type="EC" id="3.2.1.8"/>
    </reaction>
</comment>
<feature type="compositionally biased region" description="Gly residues" evidence="14">
    <location>
        <begin position="221"/>
        <end position="235"/>
    </location>
</feature>
<dbReference type="PRINTS" id="PR00911">
    <property type="entry name" value="GLHYDRLASE11"/>
</dbReference>
<evidence type="ECO:0000256" key="5">
    <source>
        <dbReference type="ARBA" id="ARBA00012590"/>
    </source>
</evidence>
<dbReference type="PROSITE" id="PS51761">
    <property type="entry name" value="GH11_3"/>
    <property type="match status" value="1"/>
</dbReference>
<keyword evidence="6" id="KW-0964">Secreted</keyword>
<reference evidence="18" key="1">
    <citation type="submission" date="2014-05" db="EMBL/GenBank/DDBJ databases">
        <title>Solution hybrid selection capture for the recovery of functional full-length eukaryotic cDNAs from complex environmental samples.</title>
        <authorList>
            <person name="Bragalini C."/>
            <person name="Parisot N."/>
            <person name="Ribiere C."/>
            <person name="Peyretaillade E."/>
            <person name="Vallon L."/>
            <person name="Girlanda M."/>
            <person name="Peyret P."/>
            <person name="Marmeisse R."/>
            <person name="Luis L."/>
            <person name="Prudent E."/>
        </authorList>
    </citation>
    <scope>NUCLEOTIDE SEQUENCE</scope>
</reference>
<feature type="region of interest" description="Disordered" evidence="14">
    <location>
        <begin position="213"/>
        <end position="245"/>
    </location>
</feature>
<dbReference type="SUPFAM" id="SSF49899">
    <property type="entry name" value="Concanavalin A-like lectins/glucanases"/>
    <property type="match status" value="1"/>
</dbReference>
<name>A0A0A8LF16_9EUKA</name>
<keyword evidence="7 13" id="KW-0858">Xylan degradation</keyword>
<evidence type="ECO:0000256" key="7">
    <source>
        <dbReference type="ARBA" id="ARBA00022651"/>
    </source>
</evidence>
<dbReference type="InterPro" id="IPR033123">
    <property type="entry name" value="GH11_dom"/>
</dbReference>